<keyword evidence="3" id="KW-1185">Reference proteome</keyword>
<comment type="caution">
    <text evidence="2">The sequence shown here is derived from an EMBL/GenBank/DDBJ whole genome shotgun (WGS) entry which is preliminary data.</text>
</comment>
<feature type="region of interest" description="Disordered" evidence="1">
    <location>
        <begin position="201"/>
        <end position="230"/>
    </location>
</feature>
<dbReference type="Proteomes" id="UP000887116">
    <property type="component" value="Unassembled WGS sequence"/>
</dbReference>
<dbReference type="OrthoDB" id="10607007at2759"/>
<evidence type="ECO:0000313" key="3">
    <source>
        <dbReference type="Proteomes" id="UP000887116"/>
    </source>
</evidence>
<proteinExistence type="predicted"/>
<evidence type="ECO:0000256" key="1">
    <source>
        <dbReference type="SAM" id="MobiDB-lite"/>
    </source>
</evidence>
<organism evidence="2 3">
    <name type="scientific">Trichonephila clavata</name>
    <name type="common">Joro spider</name>
    <name type="synonym">Nephila clavata</name>
    <dbReference type="NCBI Taxonomy" id="2740835"/>
    <lineage>
        <taxon>Eukaryota</taxon>
        <taxon>Metazoa</taxon>
        <taxon>Ecdysozoa</taxon>
        <taxon>Arthropoda</taxon>
        <taxon>Chelicerata</taxon>
        <taxon>Arachnida</taxon>
        <taxon>Araneae</taxon>
        <taxon>Araneomorphae</taxon>
        <taxon>Entelegynae</taxon>
        <taxon>Araneoidea</taxon>
        <taxon>Nephilidae</taxon>
        <taxon>Trichonephila</taxon>
    </lineage>
</organism>
<dbReference type="EMBL" id="BMAO01002026">
    <property type="protein sequence ID" value="GFQ77614.1"/>
    <property type="molecule type" value="Genomic_DNA"/>
</dbReference>
<protein>
    <submittedName>
        <fullName evidence="2">Uncharacterized protein</fullName>
    </submittedName>
</protein>
<sequence>MIWLLCCPARFKTKKKLVQVYGHEIQRIPYIDSESDDEFDFSEIDLSELLRKREETAAKSRSTEVEFVFVRNLSYNPFQRSKILKRNFIDEEYSSKSKRVKLDIPSASNAKRNHEDDFKSNCEIPNKKIRYDSSQIEEYACDSVINLQNKEKSVLVMLNDVHDTFMNYSYRKTPQYKSKDTLPEKPLLDIDECLNKDPTEVSFRIEKQEDADSDKRDMSEELKDDFSSKSSSPLFLIMENLKMESM</sequence>
<evidence type="ECO:0000313" key="2">
    <source>
        <dbReference type="EMBL" id="GFQ77614.1"/>
    </source>
</evidence>
<name>A0A8X6KLE2_TRICU</name>
<feature type="compositionally biased region" description="Basic and acidic residues" evidence="1">
    <location>
        <begin position="201"/>
        <end position="227"/>
    </location>
</feature>
<reference evidence="2" key="1">
    <citation type="submission" date="2020-07" db="EMBL/GenBank/DDBJ databases">
        <title>Multicomponent nature underlies the extraordinary mechanical properties of spider dragline silk.</title>
        <authorList>
            <person name="Kono N."/>
            <person name="Nakamura H."/>
            <person name="Mori M."/>
            <person name="Yoshida Y."/>
            <person name="Ohtoshi R."/>
            <person name="Malay A.D."/>
            <person name="Moran D.A.P."/>
            <person name="Tomita M."/>
            <person name="Numata K."/>
            <person name="Arakawa K."/>
        </authorList>
    </citation>
    <scope>NUCLEOTIDE SEQUENCE</scope>
</reference>
<accession>A0A8X6KLE2</accession>
<gene>
    <name evidence="2" type="ORF">TNCT_290241</name>
</gene>
<dbReference type="AlphaFoldDB" id="A0A8X6KLE2"/>